<dbReference type="PROSITE" id="PS50181">
    <property type="entry name" value="FBOX"/>
    <property type="match status" value="1"/>
</dbReference>
<proteinExistence type="predicted"/>
<reference evidence="2 3" key="1">
    <citation type="submission" date="2016-03" db="EMBL/GenBank/DDBJ databases">
        <title>Comparative genomics of Pseudogymnoascus destructans, the fungus causing white-nose syndrome of bats.</title>
        <authorList>
            <person name="Palmer J.M."/>
            <person name="Drees K.P."/>
            <person name="Foster J.T."/>
            <person name="Lindner D.L."/>
        </authorList>
    </citation>
    <scope>NUCLEOTIDE SEQUENCE [LARGE SCALE GENOMIC DNA]</scope>
    <source>
        <strain evidence="2 3">UAMH 10579</strain>
    </source>
</reference>
<keyword evidence="3" id="KW-1185">Reference proteome</keyword>
<dbReference type="GeneID" id="28840421"/>
<evidence type="ECO:0000313" key="3">
    <source>
        <dbReference type="Proteomes" id="UP000091956"/>
    </source>
</evidence>
<dbReference type="Gene3D" id="3.80.10.10">
    <property type="entry name" value="Ribonuclease Inhibitor"/>
    <property type="match status" value="1"/>
</dbReference>
<dbReference type="STRING" id="342668.A0A1B8GEA9"/>
<dbReference type="EMBL" id="KV460246">
    <property type="protein sequence ID" value="OBT94169.1"/>
    <property type="molecule type" value="Genomic_DNA"/>
</dbReference>
<protein>
    <recommendedName>
        <fullName evidence="1">F-box domain-containing protein</fullName>
    </recommendedName>
</protein>
<evidence type="ECO:0000259" key="1">
    <source>
        <dbReference type="PROSITE" id="PS50181"/>
    </source>
</evidence>
<dbReference type="SUPFAM" id="SSF52047">
    <property type="entry name" value="RNI-like"/>
    <property type="match status" value="1"/>
</dbReference>
<gene>
    <name evidence="2" type="ORF">VE01_07035</name>
</gene>
<organism evidence="2 3">
    <name type="scientific">Pseudogymnoascus verrucosus</name>
    <dbReference type="NCBI Taxonomy" id="342668"/>
    <lineage>
        <taxon>Eukaryota</taxon>
        <taxon>Fungi</taxon>
        <taxon>Dikarya</taxon>
        <taxon>Ascomycota</taxon>
        <taxon>Pezizomycotina</taxon>
        <taxon>Leotiomycetes</taxon>
        <taxon>Thelebolales</taxon>
        <taxon>Thelebolaceae</taxon>
        <taxon>Pseudogymnoascus</taxon>
    </lineage>
</organism>
<dbReference type="OrthoDB" id="5130616at2759"/>
<sequence length="512" mass="58020">MAPSLESLSVELLDNIVSSIEPRSALFQLALVSKKYNSLATSHLYRHIFLDSDCPDGGIRHMLPFAFIILQKPHIASLVRTFTFRGHFHDEENLTFAPNNEEEDDRRLPWPNHVERSDLLRGLIKRISHSQDEEEEWNEAVLSQYAPVDDAILSLLLISLPNLRLLDLEITTFQLNFLARTFNRVASSQAPFITDPPFARLTDIMLTGSDDIYPAQYVLFTACCRLPSIKRLYGNRLGVEDDRAQLRTLTGATTIETLELRHSKLHDDDLHVILRPLKSLQTLIYHIGNPYARTTVRTRDILSAFAIHATSLRRLAIDHEDEHPFYFYPEADSGDRAEPLSFVGFTALTHLRVAPVFLFGRTVLIDYIEPGSLEEDQMLNILRVAFPPNLKSLYVTHAGYMFLGAQDGMERAFEILLRHKECIPNLHELVFEGPFADKESIRRVGQLISLAEEVGVSASAVSLQENSYVKERGWGWDEEVSFEMCVHNRMGERVQVLPKTVVATGGGDSGNK</sequence>
<feature type="domain" description="F-box" evidence="1">
    <location>
        <begin position="2"/>
        <end position="48"/>
    </location>
</feature>
<evidence type="ECO:0000313" key="2">
    <source>
        <dbReference type="EMBL" id="OBT94169.1"/>
    </source>
</evidence>
<dbReference type="RefSeq" id="XP_018127902.1">
    <property type="nucleotide sequence ID" value="XM_018276471.2"/>
</dbReference>
<reference evidence="3" key="2">
    <citation type="journal article" date="2018" name="Nat. Commun.">
        <title>Extreme sensitivity to ultraviolet light in the fungal pathogen causing white-nose syndrome of bats.</title>
        <authorList>
            <person name="Palmer J.M."/>
            <person name="Drees K.P."/>
            <person name="Foster J.T."/>
            <person name="Lindner D.L."/>
        </authorList>
    </citation>
    <scope>NUCLEOTIDE SEQUENCE [LARGE SCALE GENOMIC DNA]</scope>
    <source>
        <strain evidence="3">UAMH 10579</strain>
    </source>
</reference>
<name>A0A1B8GEA9_9PEZI</name>
<dbReference type="InterPro" id="IPR001810">
    <property type="entry name" value="F-box_dom"/>
</dbReference>
<dbReference type="InterPro" id="IPR032675">
    <property type="entry name" value="LRR_dom_sf"/>
</dbReference>
<accession>A0A1B8GEA9</accession>
<dbReference type="Proteomes" id="UP000091956">
    <property type="component" value="Unassembled WGS sequence"/>
</dbReference>
<dbReference type="AlphaFoldDB" id="A0A1B8GEA9"/>